<feature type="domain" description="SLH" evidence="3">
    <location>
        <begin position="165"/>
        <end position="227"/>
    </location>
</feature>
<dbReference type="InterPro" id="IPR051465">
    <property type="entry name" value="Cell_Envelope_Struct_Comp"/>
</dbReference>
<feature type="chain" id="PRO_5039721343" evidence="2">
    <location>
        <begin position="23"/>
        <end position="350"/>
    </location>
</feature>
<feature type="signal peptide" evidence="2">
    <location>
        <begin position="1"/>
        <end position="22"/>
    </location>
</feature>
<evidence type="ECO:0000313" key="5">
    <source>
        <dbReference type="Proteomes" id="UP000886808"/>
    </source>
</evidence>
<dbReference type="PROSITE" id="PS51272">
    <property type="entry name" value="SLH"/>
    <property type="match status" value="3"/>
</dbReference>
<feature type="domain" description="SLH" evidence="3">
    <location>
        <begin position="100"/>
        <end position="163"/>
    </location>
</feature>
<evidence type="ECO:0000259" key="3">
    <source>
        <dbReference type="PROSITE" id="PS51272"/>
    </source>
</evidence>
<dbReference type="EMBL" id="DXIE01000018">
    <property type="protein sequence ID" value="HIV61724.1"/>
    <property type="molecule type" value="Genomic_DNA"/>
</dbReference>
<dbReference type="Pfam" id="PF00395">
    <property type="entry name" value="SLH"/>
    <property type="match status" value="3"/>
</dbReference>
<evidence type="ECO:0000313" key="4">
    <source>
        <dbReference type="EMBL" id="HIV61724.1"/>
    </source>
</evidence>
<proteinExistence type="predicted"/>
<evidence type="ECO:0000256" key="2">
    <source>
        <dbReference type="SAM" id="SignalP"/>
    </source>
</evidence>
<organism evidence="4 5">
    <name type="scientific">Candidatus Butyricicoccus avistercoris</name>
    <dbReference type="NCBI Taxonomy" id="2838518"/>
    <lineage>
        <taxon>Bacteria</taxon>
        <taxon>Bacillati</taxon>
        <taxon>Bacillota</taxon>
        <taxon>Clostridia</taxon>
        <taxon>Eubacteriales</taxon>
        <taxon>Butyricicoccaceae</taxon>
        <taxon>Butyricicoccus</taxon>
    </lineage>
</organism>
<dbReference type="AlphaFoldDB" id="A0A9D1TH91"/>
<keyword evidence="1" id="KW-0677">Repeat</keyword>
<gene>
    <name evidence="4" type="ORF">H9746_02590</name>
</gene>
<evidence type="ECO:0000256" key="1">
    <source>
        <dbReference type="ARBA" id="ARBA00022737"/>
    </source>
</evidence>
<accession>A0A9D1TH91</accession>
<dbReference type="Proteomes" id="UP000886808">
    <property type="component" value="Unassembled WGS sequence"/>
</dbReference>
<dbReference type="PANTHER" id="PTHR43308">
    <property type="entry name" value="OUTER MEMBRANE PROTEIN ALPHA-RELATED"/>
    <property type="match status" value="1"/>
</dbReference>
<name>A0A9D1TH91_9FIRM</name>
<keyword evidence="2" id="KW-0732">Signal</keyword>
<feature type="domain" description="SLH" evidence="3">
    <location>
        <begin position="40"/>
        <end position="99"/>
    </location>
</feature>
<protein>
    <submittedName>
        <fullName evidence="4">S-layer homology domain-containing protein</fullName>
    </submittedName>
</protein>
<dbReference type="InterPro" id="IPR001119">
    <property type="entry name" value="SLH_dom"/>
</dbReference>
<sequence>MNKKLIATVLSTTVLCSALVNASATDVIEQNGIVYAPDHSVFFVDVNDGYSWALQSIDYLANAGIIKGKEHCVYDADADLTRADFITMLSRAYNMTNYANDNNFADVEKDKYYTSAVSAAKNLGIVSGDENGNFNPEAPLTRQDAIVILKNTLEKTGITFNKQALKSYEDTADIASYAADAVWALTHSKVVCGNDGKLLPKDTISRAEVAVLLYRSLMLDKNGLGEPIYIENPDVINLCVGDEFYPNVKITNYTDGQTFAGLYNCSKLYGQGEEFYAEINESAKMDDNISWNNGILSVNGEVVDVAEDMTSICIDPYSLLSNEPISTGNEYKNATASIQDGIVTAIYYSK</sequence>
<reference evidence="4" key="1">
    <citation type="journal article" date="2021" name="PeerJ">
        <title>Extensive microbial diversity within the chicken gut microbiome revealed by metagenomics and culture.</title>
        <authorList>
            <person name="Gilroy R."/>
            <person name="Ravi A."/>
            <person name="Getino M."/>
            <person name="Pursley I."/>
            <person name="Horton D.L."/>
            <person name="Alikhan N.F."/>
            <person name="Baker D."/>
            <person name="Gharbi K."/>
            <person name="Hall N."/>
            <person name="Watson M."/>
            <person name="Adriaenssens E.M."/>
            <person name="Foster-Nyarko E."/>
            <person name="Jarju S."/>
            <person name="Secka A."/>
            <person name="Antonio M."/>
            <person name="Oren A."/>
            <person name="Chaudhuri R.R."/>
            <person name="La Ragione R."/>
            <person name="Hildebrand F."/>
            <person name="Pallen M.J."/>
        </authorList>
    </citation>
    <scope>NUCLEOTIDE SEQUENCE</scope>
    <source>
        <strain evidence="4">CHK193-4272</strain>
    </source>
</reference>
<reference evidence="4" key="2">
    <citation type="submission" date="2021-04" db="EMBL/GenBank/DDBJ databases">
        <authorList>
            <person name="Gilroy R."/>
        </authorList>
    </citation>
    <scope>NUCLEOTIDE SEQUENCE</scope>
    <source>
        <strain evidence="4">CHK193-4272</strain>
    </source>
</reference>
<comment type="caution">
    <text evidence="4">The sequence shown here is derived from an EMBL/GenBank/DDBJ whole genome shotgun (WGS) entry which is preliminary data.</text>
</comment>